<evidence type="ECO:0000256" key="7">
    <source>
        <dbReference type="ARBA" id="ARBA00061363"/>
    </source>
</evidence>
<dbReference type="InterPro" id="IPR000559">
    <property type="entry name" value="Formate_THF_ligase"/>
</dbReference>
<dbReference type="RefSeq" id="WP_140049412.1">
    <property type="nucleotide sequence ID" value="NZ_NNDI01000003.1"/>
</dbReference>
<dbReference type="Proteomes" id="UP000321504">
    <property type="component" value="Unassembled WGS sequence"/>
</dbReference>
<dbReference type="PROSITE" id="PS00722">
    <property type="entry name" value="FTHFS_2"/>
    <property type="match status" value="1"/>
</dbReference>
<comment type="catalytic activity">
    <reaction evidence="6 8">
        <text>(6S)-5,6,7,8-tetrahydrofolate + formate + ATP = (6R)-10-formyltetrahydrofolate + ADP + phosphate</text>
        <dbReference type="Rhea" id="RHEA:20221"/>
        <dbReference type="ChEBI" id="CHEBI:15740"/>
        <dbReference type="ChEBI" id="CHEBI:30616"/>
        <dbReference type="ChEBI" id="CHEBI:43474"/>
        <dbReference type="ChEBI" id="CHEBI:57453"/>
        <dbReference type="ChEBI" id="CHEBI:195366"/>
        <dbReference type="ChEBI" id="CHEBI:456216"/>
        <dbReference type="EC" id="6.3.4.3"/>
    </reaction>
</comment>
<dbReference type="FunFam" id="3.30.1510.10:FF:000001">
    <property type="entry name" value="Formate--tetrahydrofolate ligase"/>
    <property type="match status" value="1"/>
</dbReference>
<evidence type="ECO:0000313" key="10">
    <source>
        <dbReference type="Proteomes" id="UP000321504"/>
    </source>
</evidence>
<comment type="similarity">
    <text evidence="7 8">Belongs to the formate--tetrahydrofolate ligase family.</text>
</comment>
<feature type="binding site" evidence="8">
    <location>
        <begin position="65"/>
        <end position="72"/>
    </location>
    <ligand>
        <name>ATP</name>
        <dbReference type="ChEBI" id="CHEBI:30616"/>
    </ligand>
</feature>
<protein>
    <recommendedName>
        <fullName evidence="8">Formate--tetrahydrofolate ligase</fullName>
        <ecNumber evidence="8">6.3.4.3</ecNumber>
    </recommendedName>
    <alternativeName>
        <fullName evidence="8">Formyltetrahydrofolate synthetase</fullName>
        <shortName evidence="8">FHS</shortName>
        <shortName evidence="8">FTHFS</shortName>
    </alternativeName>
</protein>
<organism evidence="9 10">
    <name type="scientific">Vibrio parahaemolyticus</name>
    <dbReference type="NCBI Taxonomy" id="670"/>
    <lineage>
        <taxon>Bacteria</taxon>
        <taxon>Pseudomonadati</taxon>
        <taxon>Pseudomonadota</taxon>
        <taxon>Gammaproteobacteria</taxon>
        <taxon>Vibrionales</taxon>
        <taxon>Vibrionaceae</taxon>
        <taxon>Vibrio</taxon>
    </lineage>
</organism>
<dbReference type="Gene3D" id="3.10.410.10">
    <property type="entry name" value="Formyltetrahydrofolate synthetase, domain 3"/>
    <property type="match status" value="1"/>
</dbReference>
<dbReference type="GO" id="GO:0005524">
    <property type="term" value="F:ATP binding"/>
    <property type="evidence" value="ECO:0007669"/>
    <property type="project" value="UniProtKB-UniRule"/>
</dbReference>
<dbReference type="HAMAP" id="MF_01543">
    <property type="entry name" value="FTHFS"/>
    <property type="match status" value="1"/>
</dbReference>
<accession>A0AA46L858</accession>
<dbReference type="Pfam" id="PF01268">
    <property type="entry name" value="FTHFS"/>
    <property type="match status" value="1"/>
</dbReference>
<keyword evidence="3 8" id="KW-0436">Ligase</keyword>
<gene>
    <name evidence="8" type="primary">fhs</name>
    <name evidence="9" type="ORF">FVP01_03370</name>
</gene>
<keyword evidence="2 8" id="KW-0554">One-carbon metabolism</keyword>
<comment type="pathway">
    <text evidence="1 8">One-carbon metabolism; tetrahydrofolate interconversion.</text>
</comment>
<dbReference type="EC" id="6.3.4.3" evidence="8"/>
<dbReference type="InterPro" id="IPR027417">
    <property type="entry name" value="P-loop_NTPase"/>
</dbReference>
<proteinExistence type="inferred from homology"/>
<dbReference type="CDD" id="cd00477">
    <property type="entry name" value="FTHFS"/>
    <property type="match status" value="1"/>
</dbReference>
<evidence type="ECO:0000256" key="2">
    <source>
        <dbReference type="ARBA" id="ARBA00022563"/>
    </source>
</evidence>
<dbReference type="SUPFAM" id="SSF52540">
    <property type="entry name" value="P-loop containing nucleoside triphosphate hydrolases"/>
    <property type="match status" value="1"/>
</dbReference>
<dbReference type="AlphaFoldDB" id="A0AA46L858"/>
<dbReference type="PROSITE" id="PS00721">
    <property type="entry name" value="FTHFS_1"/>
    <property type="match status" value="1"/>
</dbReference>
<dbReference type="Gene3D" id="3.40.50.300">
    <property type="entry name" value="P-loop containing nucleotide triphosphate hydrolases"/>
    <property type="match status" value="1"/>
</dbReference>
<evidence type="ECO:0000256" key="1">
    <source>
        <dbReference type="ARBA" id="ARBA00004777"/>
    </source>
</evidence>
<sequence length="582" mass="62315">MQSDIEICRNTPLSSIDVIAEKAGLLPEEFDTHGKYKAKVHPKCLARLNDNQNGKLVLVTAITPTPLGEGKTVTTIGLAQGLAKLQQSVMACIRQPSMGPVFGIKGGAAGGGYSQVAPMEELNLHLTGDIHAVTAAHNLASAALDARLFHEQREGYDAFEARTGLKALRIDVESITWKRVMDHNDRALRMVKIGLNEQGKTINGFERNEGFDISAASELMAIIALAKNLKDLRQRIGKIVVAYDLDGQPITTEDLQVAGAMAVTLKEAIAPTLMQTLEGVPTLIHAGPFANIAHGNSSIIADEIALKLSRYTVTEAGFGSDMGFEKACNIKAAAANKAPDCVVIVATLRGLKANSGHYDLRPGMAIPDSIFSPDQAALVAGFENLKWHIKNVHKYGIPAVVAINQFPQDCEQELIALQDLIHAFDPNVKVAISTAFAQGGEGTRDLAQHVVDACEKTTNFRPLYQKHQSLQEKLMSVCEAGYGATNVEMSELATQQLAHFEKLGFNELAVCIAKTPLSVTTDSSVKGAPAGFTVPIRELRLCAGAGFVYALSGSVMTMPGLPDKPAFMNLDLDEDGNIIGLS</sequence>
<evidence type="ECO:0000256" key="6">
    <source>
        <dbReference type="ARBA" id="ARBA00049033"/>
    </source>
</evidence>
<evidence type="ECO:0000256" key="3">
    <source>
        <dbReference type="ARBA" id="ARBA00022598"/>
    </source>
</evidence>
<dbReference type="InterPro" id="IPR020628">
    <property type="entry name" value="Formate_THF_ligase_CS"/>
</dbReference>
<dbReference type="GO" id="GO:0035999">
    <property type="term" value="P:tetrahydrofolate interconversion"/>
    <property type="evidence" value="ECO:0007669"/>
    <property type="project" value="UniProtKB-UniRule"/>
</dbReference>
<evidence type="ECO:0000256" key="4">
    <source>
        <dbReference type="ARBA" id="ARBA00022741"/>
    </source>
</evidence>
<keyword evidence="5 8" id="KW-0067">ATP-binding</keyword>
<evidence type="ECO:0000256" key="5">
    <source>
        <dbReference type="ARBA" id="ARBA00022840"/>
    </source>
</evidence>
<comment type="caution">
    <text evidence="9">The sequence shown here is derived from an EMBL/GenBank/DDBJ whole genome shotgun (WGS) entry which is preliminary data.</text>
</comment>
<dbReference type="Gene3D" id="3.30.1510.10">
    <property type="entry name" value="Domain 2, N(10)-formyltetrahydrofolate synthetase"/>
    <property type="match status" value="1"/>
</dbReference>
<evidence type="ECO:0000313" key="9">
    <source>
        <dbReference type="EMBL" id="TXN18041.1"/>
    </source>
</evidence>
<evidence type="ECO:0000256" key="8">
    <source>
        <dbReference type="HAMAP-Rule" id="MF_01543"/>
    </source>
</evidence>
<dbReference type="EMBL" id="VRMQ01000001">
    <property type="protein sequence ID" value="TXN18041.1"/>
    <property type="molecule type" value="Genomic_DNA"/>
</dbReference>
<name>A0AA46L858_VIBPH</name>
<dbReference type="NCBIfam" id="NF010031">
    <property type="entry name" value="PRK13506.1"/>
    <property type="match status" value="1"/>
</dbReference>
<keyword evidence="4 8" id="KW-0547">Nucleotide-binding</keyword>
<dbReference type="GO" id="GO:0004329">
    <property type="term" value="F:formate-tetrahydrofolate ligase activity"/>
    <property type="evidence" value="ECO:0007669"/>
    <property type="project" value="UniProtKB-UniRule"/>
</dbReference>
<reference evidence="9 10" key="1">
    <citation type="submission" date="2019-08" db="EMBL/GenBank/DDBJ databases">
        <title>Emerging of two pre-pandemic pathogenic O4:KUT lineages of Vibrio parahaemolyticus in coastal eastern China.</title>
        <authorList>
            <person name="Yu H."/>
        </authorList>
    </citation>
    <scope>NUCLEOTIDE SEQUENCE [LARGE SCALE GENOMIC DNA]</scope>
    <source>
        <strain evidence="9 10">HZ17-383</strain>
    </source>
</reference>
<dbReference type="NCBIfam" id="NF010030">
    <property type="entry name" value="PRK13505.1"/>
    <property type="match status" value="1"/>
</dbReference>